<dbReference type="PROSITE" id="PS50206">
    <property type="entry name" value="RHODANESE_3"/>
    <property type="match status" value="1"/>
</dbReference>
<feature type="signal peptide" evidence="1">
    <location>
        <begin position="1"/>
        <end position="19"/>
    </location>
</feature>
<dbReference type="EMBL" id="CP113257">
    <property type="protein sequence ID" value="WAE54782.1"/>
    <property type="molecule type" value="Genomic_DNA"/>
</dbReference>
<dbReference type="SUPFAM" id="SSF52821">
    <property type="entry name" value="Rhodanese/Cell cycle control phosphatase"/>
    <property type="match status" value="1"/>
</dbReference>
<protein>
    <submittedName>
        <fullName evidence="3">Rhodanese-like domain-containing protein</fullName>
    </submittedName>
</protein>
<gene>
    <name evidence="3" type="ORF">OSV15_11740</name>
</gene>
<name>A0AA47E609_9GAMM</name>
<dbReference type="Pfam" id="PF00581">
    <property type="entry name" value="Rhodanese"/>
    <property type="match status" value="1"/>
</dbReference>
<evidence type="ECO:0000259" key="2">
    <source>
        <dbReference type="PROSITE" id="PS50206"/>
    </source>
</evidence>
<keyword evidence="1" id="KW-0732">Signal</keyword>
<evidence type="ECO:0000313" key="4">
    <source>
        <dbReference type="Proteomes" id="UP001164632"/>
    </source>
</evidence>
<evidence type="ECO:0000256" key="1">
    <source>
        <dbReference type="SAM" id="SignalP"/>
    </source>
</evidence>
<dbReference type="RefSeq" id="WP_063542928.1">
    <property type="nucleotide sequence ID" value="NZ_CP045416.1"/>
</dbReference>
<organism evidence="3 4">
    <name type="scientific">Stutzerimonas frequens</name>
    <dbReference type="NCBI Taxonomy" id="2968969"/>
    <lineage>
        <taxon>Bacteria</taxon>
        <taxon>Pseudomonadati</taxon>
        <taxon>Pseudomonadota</taxon>
        <taxon>Gammaproteobacteria</taxon>
        <taxon>Pseudomonadales</taxon>
        <taxon>Pseudomonadaceae</taxon>
        <taxon>Stutzerimonas</taxon>
    </lineage>
</organism>
<dbReference type="InterPro" id="IPR036873">
    <property type="entry name" value="Rhodanese-like_dom_sf"/>
</dbReference>
<dbReference type="InterPro" id="IPR001763">
    <property type="entry name" value="Rhodanese-like_dom"/>
</dbReference>
<proteinExistence type="predicted"/>
<dbReference type="Gene3D" id="3.40.250.10">
    <property type="entry name" value="Rhodanese-like domain"/>
    <property type="match status" value="1"/>
</dbReference>
<dbReference type="AlphaFoldDB" id="A0AA47E609"/>
<accession>A0AA47E609</accession>
<feature type="chain" id="PRO_5041309449" evidence="1">
    <location>
        <begin position="20"/>
        <end position="179"/>
    </location>
</feature>
<feature type="domain" description="Rhodanese" evidence="2">
    <location>
        <begin position="36"/>
        <end position="153"/>
    </location>
</feature>
<dbReference type="SMART" id="SM00450">
    <property type="entry name" value="RHOD"/>
    <property type="match status" value="1"/>
</dbReference>
<reference evidence="3" key="1">
    <citation type="submission" date="2022-11" db="EMBL/GenBank/DDBJ databases">
        <title>Genomic of Pseudomonas TF18.</title>
        <authorList>
            <person name="Liu T."/>
        </authorList>
    </citation>
    <scope>NUCLEOTIDE SEQUENCE</scope>
    <source>
        <strain evidence="3">TF18</strain>
    </source>
</reference>
<sequence length="179" mass="20265">MKRFLLASALSLCAFAARADDLGVTAQAVYDRVQQNESKLLFVDVRDPVEIMFVGFTDAVHVNVPYLLVDRNTWDEQRGTYKVSQNPNFLSEIRTELKKRGLDENAEIITMCRSGSERGKPSADYLRDNGFPNARYVIDGFQGPAIKEGPQAGFRLLSGWQNSNLPWSPRMNAEKMYRP</sequence>
<dbReference type="Proteomes" id="UP001164632">
    <property type="component" value="Chromosome"/>
</dbReference>
<evidence type="ECO:0000313" key="3">
    <source>
        <dbReference type="EMBL" id="WAE54782.1"/>
    </source>
</evidence>